<name>A0A0A2GT69_9FLAO</name>
<dbReference type="PANTHER" id="PTHR38471:SF2">
    <property type="entry name" value="FOUR HELIX BUNDLE PROTEIN"/>
    <property type="match status" value="1"/>
</dbReference>
<keyword evidence="1" id="KW-0689">Ribosomal protein</keyword>
<dbReference type="Proteomes" id="UP000030140">
    <property type="component" value="Unassembled WGS sequence"/>
</dbReference>
<dbReference type="SUPFAM" id="SSF158446">
    <property type="entry name" value="IVS-encoded protein-like"/>
    <property type="match status" value="1"/>
</dbReference>
<dbReference type="Gene3D" id="1.20.1440.60">
    <property type="entry name" value="23S rRNA-intervening sequence"/>
    <property type="match status" value="1"/>
</dbReference>
<dbReference type="NCBIfam" id="TIGR02436">
    <property type="entry name" value="four helix bundle protein"/>
    <property type="match status" value="1"/>
</dbReference>
<dbReference type="GO" id="GO:0005840">
    <property type="term" value="C:ribosome"/>
    <property type="evidence" value="ECO:0007669"/>
    <property type="project" value="UniProtKB-KW"/>
</dbReference>
<evidence type="ECO:0000313" key="2">
    <source>
        <dbReference type="Proteomes" id="UP000030140"/>
    </source>
</evidence>
<dbReference type="RefSeq" id="WP_035325412.1">
    <property type="nucleotide sequence ID" value="NZ_CP015125.1"/>
</dbReference>
<evidence type="ECO:0000313" key="1">
    <source>
        <dbReference type="EMBL" id="KGO06407.1"/>
    </source>
</evidence>
<dbReference type="KEGG" id="ddo:I597_0031"/>
<keyword evidence="1" id="KW-0687">Ribonucleoprotein</keyword>
<dbReference type="OrthoDB" id="9811959at2"/>
<protein>
    <submittedName>
        <fullName evidence="1">S23 ribosomal protein</fullName>
    </submittedName>
</protein>
<proteinExistence type="predicted"/>
<dbReference type="EMBL" id="JSAQ01000001">
    <property type="protein sequence ID" value="KGO06407.1"/>
    <property type="molecule type" value="Genomic_DNA"/>
</dbReference>
<gene>
    <name evidence="1" type="ORF">NV36_05835</name>
</gene>
<keyword evidence="2" id="KW-1185">Reference proteome</keyword>
<dbReference type="InterPro" id="IPR036583">
    <property type="entry name" value="23S_rRNA_IVS_sf"/>
</dbReference>
<sequence>MRDFRKYNIWELSHKLTLDIYTVSREFPQNESYGIVSQIRRASASIPTNIAEGCGRDSDAEFNRFLTIAMGSASETEYLLILSKDLQYIDDEHFENLNSKVNIIKQKIYSLKQKLK</sequence>
<dbReference type="CDD" id="cd16377">
    <property type="entry name" value="23S_rRNA_IVP_like"/>
    <property type="match status" value="1"/>
</dbReference>
<reference evidence="1 2" key="1">
    <citation type="submission" date="2014-10" db="EMBL/GenBank/DDBJ databases">
        <title>Draft genome sequence of the proteorhodopsin-containing marine bacterium Dokdonia donghaensis.</title>
        <authorList>
            <person name="Gomez-Consarnau L."/>
            <person name="Gonzalez J.M."/>
            <person name="Riedel T."/>
            <person name="Jaenicke S."/>
            <person name="Wagner-Doebler I."/>
            <person name="Fuhrman J.A."/>
        </authorList>
    </citation>
    <scope>NUCLEOTIDE SEQUENCE [LARGE SCALE GENOMIC DNA]</scope>
    <source>
        <strain evidence="1 2">DSW-1</strain>
    </source>
</reference>
<dbReference type="PANTHER" id="PTHR38471">
    <property type="entry name" value="FOUR HELIX BUNDLE PROTEIN"/>
    <property type="match status" value="1"/>
</dbReference>
<dbReference type="InterPro" id="IPR012657">
    <property type="entry name" value="23S_rRNA-intervening_sequence"/>
</dbReference>
<comment type="caution">
    <text evidence="1">The sequence shown here is derived from an EMBL/GenBank/DDBJ whole genome shotgun (WGS) entry which is preliminary data.</text>
</comment>
<dbReference type="Pfam" id="PF05635">
    <property type="entry name" value="23S_rRNA_IVP"/>
    <property type="match status" value="1"/>
</dbReference>
<accession>A0A0A2GT69</accession>
<dbReference type="PATRIC" id="fig|1300343.5.peg.32"/>
<dbReference type="AlphaFoldDB" id="A0A0A2GT69"/>
<organism evidence="1 2">
    <name type="scientific">Dokdonia donghaensis DSW-1</name>
    <dbReference type="NCBI Taxonomy" id="1300343"/>
    <lineage>
        <taxon>Bacteria</taxon>
        <taxon>Pseudomonadati</taxon>
        <taxon>Bacteroidota</taxon>
        <taxon>Flavobacteriia</taxon>
        <taxon>Flavobacteriales</taxon>
        <taxon>Flavobacteriaceae</taxon>
        <taxon>Dokdonia</taxon>
    </lineage>
</organism>